<dbReference type="Gene3D" id="1.20.1300.10">
    <property type="entry name" value="Fumarate reductase/succinate dehydrogenase, transmembrane subunit"/>
    <property type="match status" value="1"/>
</dbReference>
<dbReference type="SUPFAM" id="SSF81343">
    <property type="entry name" value="Fumarate reductase respiratory complex transmembrane subunits"/>
    <property type="match status" value="1"/>
</dbReference>
<comment type="similarity">
    <text evidence="3">Belongs to the cytochrome b560 family.</text>
</comment>
<dbReference type="Pfam" id="PF01127">
    <property type="entry name" value="Sdh_cyt"/>
    <property type="match status" value="1"/>
</dbReference>
<evidence type="ECO:0000256" key="2">
    <source>
        <dbReference type="ARBA" id="ARBA00004370"/>
    </source>
</evidence>
<reference evidence="15" key="1">
    <citation type="submission" date="2018-11" db="EMBL/GenBank/DDBJ databases">
        <title>Phylogenetic, genomic, and biogeographic characterization of a novel and ubiquitous marine invertebrate-associated Rickettsiales parasite, Candidatus Marinoinvertebrata rohwerii, gen. nov., sp. nov.</title>
        <authorList>
            <person name="Klinges J.G."/>
            <person name="Rosales S.M."/>
            <person name="Mcminds R."/>
            <person name="Shaver E.C."/>
            <person name="Shantz A."/>
            <person name="Peters E.C."/>
            <person name="Burkepile D.E."/>
            <person name="Silliman B.R."/>
            <person name="Vega Thurber R.L."/>
        </authorList>
    </citation>
    <scope>NUCLEOTIDE SEQUENCE [LARGE SCALE GENOMIC DNA]</scope>
    <source>
        <strain evidence="15">a_cerv_44</strain>
    </source>
</reference>
<evidence type="ECO:0000256" key="12">
    <source>
        <dbReference type="PIRSR" id="PIRSR000178-1"/>
    </source>
</evidence>
<name>A0A429XT39_9RICK</name>
<evidence type="ECO:0000256" key="4">
    <source>
        <dbReference type="ARBA" id="ARBA00020076"/>
    </source>
</evidence>
<dbReference type="AlphaFoldDB" id="A0A429XT39"/>
<keyword evidence="5 12" id="KW-0349">Heme</keyword>
<dbReference type="Proteomes" id="UP000279470">
    <property type="component" value="Unassembled WGS sequence"/>
</dbReference>
<dbReference type="PANTHER" id="PTHR10978:SF5">
    <property type="entry name" value="SUCCINATE DEHYDROGENASE CYTOCHROME B560 SUBUNIT, MITOCHONDRIAL"/>
    <property type="match status" value="1"/>
</dbReference>
<comment type="caution">
    <text evidence="14">The sequence shown here is derived from an EMBL/GenBank/DDBJ whole genome shotgun (WGS) entry which is preliminary data.</text>
</comment>
<evidence type="ECO:0000256" key="13">
    <source>
        <dbReference type="SAM" id="Phobius"/>
    </source>
</evidence>
<feature type="transmembrane region" description="Helical" evidence="13">
    <location>
        <begin position="70"/>
        <end position="94"/>
    </location>
</feature>
<accession>A0A429XT39</accession>
<evidence type="ECO:0000256" key="3">
    <source>
        <dbReference type="ARBA" id="ARBA00007244"/>
    </source>
</evidence>
<feature type="transmembrane region" description="Helical" evidence="13">
    <location>
        <begin position="29"/>
        <end position="50"/>
    </location>
</feature>
<comment type="function">
    <text evidence="1">Membrane-anchoring subunit of succinate dehydrogenase (SDH).</text>
</comment>
<evidence type="ECO:0000313" key="15">
    <source>
        <dbReference type="Proteomes" id="UP000279470"/>
    </source>
</evidence>
<dbReference type="GO" id="GO:0009055">
    <property type="term" value="F:electron transfer activity"/>
    <property type="evidence" value="ECO:0007669"/>
    <property type="project" value="InterPro"/>
</dbReference>
<dbReference type="GO" id="GO:0046872">
    <property type="term" value="F:metal ion binding"/>
    <property type="evidence" value="ECO:0007669"/>
    <property type="project" value="UniProtKB-KW"/>
</dbReference>
<protein>
    <recommendedName>
        <fullName evidence="4">Succinate dehydrogenase cytochrome b556 subunit</fullName>
    </recommendedName>
</protein>
<keyword evidence="6 13" id="KW-0812">Transmembrane</keyword>
<evidence type="ECO:0000256" key="1">
    <source>
        <dbReference type="ARBA" id="ARBA00004050"/>
    </source>
</evidence>
<dbReference type="UniPathway" id="UPA00223"/>
<keyword evidence="7 12" id="KW-0479">Metal-binding</keyword>
<proteinExistence type="inferred from homology"/>
<keyword evidence="10 13" id="KW-0472">Membrane</keyword>
<evidence type="ECO:0000256" key="11">
    <source>
        <dbReference type="ARBA" id="ARBA00025912"/>
    </source>
</evidence>
<evidence type="ECO:0000256" key="8">
    <source>
        <dbReference type="ARBA" id="ARBA00022989"/>
    </source>
</evidence>
<dbReference type="PIRSF" id="PIRSF000178">
    <property type="entry name" value="SDH_cyt_b560"/>
    <property type="match status" value="1"/>
</dbReference>
<evidence type="ECO:0000313" key="14">
    <source>
        <dbReference type="EMBL" id="RST70843.1"/>
    </source>
</evidence>
<dbReference type="OrthoDB" id="9799441at2"/>
<dbReference type="EMBL" id="RXFM01000011">
    <property type="protein sequence ID" value="RST70843.1"/>
    <property type="molecule type" value="Genomic_DNA"/>
</dbReference>
<dbReference type="GO" id="GO:0006099">
    <property type="term" value="P:tricarboxylic acid cycle"/>
    <property type="evidence" value="ECO:0007669"/>
    <property type="project" value="UniProtKB-UniPathway"/>
</dbReference>
<sequence length="131" mass="15558">MIKKDKPLSPHLTIYKPQITSVLSIMHRITGFILFFGFLIILWTTNIYTFKSTTLEDFGKVLTYLVTNKFFISILILFSYCIFYHMCTGIRYLFWDSGKLMDIKMINLTGWLAVIFSVIFTCIFWYLIIYK</sequence>
<comment type="subcellular location">
    <subcellularLocation>
        <location evidence="2">Membrane</location>
    </subcellularLocation>
</comment>
<dbReference type="RefSeq" id="WP_126044356.1">
    <property type="nucleotide sequence ID" value="NZ_RXFM01000011.1"/>
</dbReference>
<dbReference type="InterPro" id="IPR014314">
    <property type="entry name" value="Succ_DH_cytb556"/>
</dbReference>
<evidence type="ECO:0000256" key="10">
    <source>
        <dbReference type="ARBA" id="ARBA00023136"/>
    </source>
</evidence>
<keyword evidence="15" id="KW-1185">Reference proteome</keyword>
<dbReference type="GO" id="GO:0016020">
    <property type="term" value="C:membrane"/>
    <property type="evidence" value="ECO:0007669"/>
    <property type="project" value="UniProtKB-SubCell"/>
</dbReference>
<evidence type="ECO:0000256" key="5">
    <source>
        <dbReference type="ARBA" id="ARBA00022617"/>
    </source>
</evidence>
<evidence type="ECO:0000256" key="7">
    <source>
        <dbReference type="ARBA" id="ARBA00022723"/>
    </source>
</evidence>
<comment type="subunit">
    <text evidence="11">Part of an enzyme complex containing four subunits: a flavoprotein, an iron-sulfur protein, plus two membrane-anchoring proteins, SdhC and SdhD. The complex can form homotrimers.</text>
</comment>
<evidence type="ECO:0000256" key="9">
    <source>
        <dbReference type="ARBA" id="ARBA00023004"/>
    </source>
</evidence>
<gene>
    <name evidence="14" type="primary">sdhC</name>
    <name evidence="14" type="ORF">EIC27_01300</name>
</gene>
<organism evidence="14 15">
    <name type="scientific">Candidatus Aquarickettsia rohweri</name>
    <dbReference type="NCBI Taxonomy" id="2602574"/>
    <lineage>
        <taxon>Bacteria</taxon>
        <taxon>Pseudomonadati</taxon>
        <taxon>Pseudomonadota</taxon>
        <taxon>Alphaproteobacteria</taxon>
        <taxon>Rickettsiales</taxon>
        <taxon>Candidatus Midichloriaceae</taxon>
        <taxon>Candidatus Aquarickettsia</taxon>
    </lineage>
</organism>
<keyword evidence="8 13" id="KW-1133">Transmembrane helix</keyword>
<dbReference type="CDD" id="cd03499">
    <property type="entry name" value="SQR_TypeC_SdhC"/>
    <property type="match status" value="1"/>
</dbReference>
<dbReference type="InterPro" id="IPR034804">
    <property type="entry name" value="SQR/QFR_C/D"/>
</dbReference>
<dbReference type="PANTHER" id="PTHR10978">
    <property type="entry name" value="SUCCINATE DEHYDROGENASE CYTOCHROME B560 SUBUNIT"/>
    <property type="match status" value="1"/>
</dbReference>
<dbReference type="NCBIfam" id="TIGR02970">
    <property type="entry name" value="succ_dehyd_cytB"/>
    <property type="match status" value="1"/>
</dbReference>
<dbReference type="InterPro" id="IPR000701">
    <property type="entry name" value="SuccDH_FuR_B_TM-su"/>
</dbReference>
<feature type="transmembrane region" description="Helical" evidence="13">
    <location>
        <begin position="106"/>
        <end position="128"/>
    </location>
</feature>
<keyword evidence="9 12" id="KW-0408">Iron</keyword>
<comment type="cofactor">
    <cofactor evidence="12">
        <name>heme</name>
        <dbReference type="ChEBI" id="CHEBI:30413"/>
    </cofactor>
    <text evidence="12">The heme is bound between the two transmembrane subunits.</text>
</comment>
<feature type="binding site" description="axial binding residue" evidence="12">
    <location>
        <position position="85"/>
    </location>
    <ligand>
        <name>heme</name>
        <dbReference type="ChEBI" id="CHEBI:30413"/>
        <note>ligand shared with second transmembrane subunit</note>
    </ligand>
    <ligandPart>
        <name>Fe</name>
        <dbReference type="ChEBI" id="CHEBI:18248"/>
    </ligandPart>
</feature>
<evidence type="ECO:0000256" key="6">
    <source>
        <dbReference type="ARBA" id="ARBA00022692"/>
    </source>
</evidence>